<accession>A0A1E7FC50</accession>
<keyword evidence="6" id="KW-1185">Reference proteome</keyword>
<sequence length="498" mass="54714">MRSSAVIISLIVFAFGIGTSFVFVSGQRPARPVRRRQKQLLLRIPSDSDNRNLVAESEISAKKLSSALLYNADVEKDADLSSLELLRGLVEDVVFFSMSTSMSMQQRLLKEEEEESDEFLIQHTRDLDSLLFSMDLSMSIDMSTSTSIIPSSSSCTVPPPFDTNTGIKIHVIMNILKGDYFDLLVDGMIKQGLKMGDEVEINFSDDPNETQSDLILKAIENGATAIITVDGGPDTLCDSIVTAIDAGVPVVSFDFEGTETCSDVGHILTAQSDFDMAETVLAYAASNVILEEEEDGDNSTTAATTIAVGYVNDLNYQPLQNRNSVWEVDSEKYGWEQEFFVKDAASYATPEELQGAIMEQLSNTTADNIRFIYAPWDYLAINTLKAIENSGLSADVDVYGADINDGDIEAMIQPNSAWKATAGGHPKMIGAAILRMSLLQMANQITEKEKQFIEIPSFLFTQEFLLKENVTNLSDLLDAMPELRLNDIASACWINPIG</sequence>
<reference evidence="5 6" key="1">
    <citation type="submission" date="2016-09" db="EMBL/GenBank/DDBJ databases">
        <title>Extensive genetic diversity and differential bi-allelic expression allows diatom success in the polar Southern Ocean.</title>
        <authorList>
            <consortium name="DOE Joint Genome Institute"/>
            <person name="Mock T."/>
            <person name="Otillar R.P."/>
            <person name="Strauss J."/>
            <person name="Dupont C."/>
            <person name="Frickenhaus S."/>
            <person name="Maumus F."/>
            <person name="Mcmullan M."/>
            <person name="Sanges R."/>
            <person name="Schmutz J."/>
            <person name="Toseland A."/>
            <person name="Valas R."/>
            <person name="Veluchamy A."/>
            <person name="Ward B.J."/>
            <person name="Allen A."/>
            <person name="Barry K."/>
            <person name="Falciatore A."/>
            <person name="Ferrante M."/>
            <person name="Fortunato A.E."/>
            <person name="Gloeckner G."/>
            <person name="Gruber A."/>
            <person name="Hipkin R."/>
            <person name="Janech M."/>
            <person name="Kroth P."/>
            <person name="Leese F."/>
            <person name="Lindquist E."/>
            <person name="Lyon B.R."/>
            <person name="Martin J."/>
            <person name="Mayer C."/>
            <person name="Parker M."/>
            <person name="Quesneville H."/>
            <person name="Raymond J."/>
            <person name="Uhlig C."/>
            <person name="Valentin K.U."/>
            <person name="Worden A.Z."/>
            <person name="Armbrust E.V."/>
            <person name="Bowler C."/>
            <person name="Green B."/>
            <person name="Moulton V."/>
            <person name="Van Oosterhout C."/>
            <person name="Grigoriev I."/>
        </authorList>
    </citation>
    <scope>NUCLEOTIDE SEQUENCE [LARGE SCALE GENOMIC DNA]</scope>
    <source>
        <strain evidence="5 6">CCMP1102</strain>
    </source>
</reference>
<proteinExistence type="inferred from homology"/>
<feature type="domain" description="Periplasmic binding protein" evidence="4">
    <location>
        <begin position="171"/>
        <end position="438"/>
    </location>
</feature>
<comment type="subcellular location">
    <subcellularLocation>
        <location evidence="1">Cell envelope</location>
    </subcellularLocation>
</comment>
<dbReference type="SUPFAM" id="SSF53822">
    <property type="entry name" value="Periplasmic binding protein-like I"/>
    <property type="match status" value="1"/>
</dbReference>
<evidence type="ECO:0000313" key="6">
    <source>
        <dbReference type="Proteomes" id="UP000095751"/>
    </source>
</evidence>
<dbReference type="InterPro" id="IPR028082">
    <property type="entry name" value="Peripla_BP_I"/>
</dbReference>
<dbReference type="InterPro" id="IPR025997">
    <property type="entry name" value="SBP_2_dom"/>
</dbReference>
<dbReference type="AlphaFoldDB" id="A0A1E7FC50"/>
<dbReference type="Gene3D" id="3.40.50.2300">
    <property type="match status" value="2"/>
</dbReference>
<dbReference type="KEGG" id="fcy:FRACYDRAFT_240068"/>
<gene>
    <name evidence="5" type="ORF">FRACYDRAFT_240068</name>
</gene>
<keyword evidence="3" id="KW-0812">Transmembrane</keyword>
<evidence type="ECO:0000256" key="2">
    <source>
        <dbReference type="ARBA" id="ARBA00007639"/>
    </source>
</evidence>
<name>A0A1E7FC50_9STRA</name>
<evidence type="ECO:0000256" key="3">
    <source>
        <dbReference type="SAM" id="Phobius"/>
    </source>
</evidence>
<dbReference type="PANTHER" id="PTHR30036:SF7">
    <property type="entry name" value="ABC TRANSPORTER PERIPLASMIC-BINDING PROTEIN YPHF"/>
    <property type="match status" value="1"/>
</dbReference>
<dbReference type="PANTHER" id="PTHR30036">
    <property type="entry name" value="D-XYLOSE-BINDING PERIPLASMIC PROTEIN"/>
    <property type="match status" value="1"/>
</dbReference>
<dbReference type="EMBL" id="KV784359">
    <property type="protein sequence ID" value="OEU15383.1"/>
    <property type="molecule type" value="Genomic_DNA"/>
</dbReference>
<keyword evidence="3" id="KW-1133">Transmembrane helix</keyword>
<evidence type="ECO:0000313" key="5">
    <source>
        <dbReference type="EMBL" id="OEU15383.1"/>
    </source>
</evidence>
<keyword evidence="3" id="KW-0472">Membrane</keyword>
<comment type="similarity">
    <text evidence="2">Belongs to the bacterial solute-binding protein 2 family.</text>
</comment>
<organism evidence="5 6">
    <name type="scientific">Fragilariopsis cylindrus CCMP1102</name>
    <dbReference type="NCBI Taxonomy" id="635003"/>
    <lineage>
        <taxon>Eukaryota</taxon>
        <taxon>Sar</taxon>
        <taxon>Stramenopiles</taxon>
        <taxon>Ochrophyta</taxon>
        <taxon>Bacillariophyta</taxon>
        <taxon>Bacillariophyceae</taxon>
        <taxon>Bacillariophycidae</taxon>
        <taxon>Bacillariales</taxon>
        <taxon>Bacillariaceae</taxon>
        <taxon>Fragilariopsis</taxon>
    </lineage>
</organism>
<feature type="transmembrane region" description="Helical" evidence="3">
    <location>
        <begin position="6"/>
        <end position="26"/>
    </location>
</feature>
<dbReference type="Pfam" id="PF13407">
    <property type="entry name" value="Peripla_BP_4"/>
    <property type="match status" value="1"/>
</dbReference>
<protein>
    <submittedName>
        <fullName evidence="5">Periplasmic binding protein-like I</fullName>
    </submittedName>
</protein>
<dbReference type="GO" id="GO:0030246">
    <property type="term" value="F:carbohydrate binding"/>
    <property type="evidence" value="ECO:0007669"/>
    <property type="project" value="TreeGrafter"/>
</dbReference>
<dbReference type="InterPro" id="IPR050555">
    <property type="entry name" value="Bact_Solute-Bind_Prot2"/>
</dbReference>
<evidence type="ECO:0000259" key="4">
    <source>
        <dbReference type="Pfam" id="PF13407"/>
    </source>
</evidence>
<dbReference type="Proteomes" id="UP000095751">
    <property type="component" value="Unassembled WGS sequence"/>
</dbReference>
<dbReference type="InParanoid" id="A0A1E7FC50"/>
<evidence type="ECO:0000256" key="1">
    <source>
        <dbReference type="ARBA" id="ARBA00004196"/>
    </source>
</evidence>